<evidence type="ECO:0000256" key="1">
    <source>
        <dbReference type="ARBA" id="ARBA00022737"/>
    </source>
</evidence>
<accession>A0A382S6J2</accession>
<dbReference type="Pfam" id="PF02493">
    <property type="entry name" value="MORN"/>
    <property type="match status" value="6"/>
</dbReference>
<keyword evidence="1" id="KW-0677">Repeat</keyword>
<sequence>MISFWWDENKKSSEGKKKKLDCYRTPPDFPQDEEECFFDNGDVVHYFKNGRIRFQGYSVFNPKENINDFDGKNYTPDGRLTCDCRGNYYGLQGNGKEYYENGDYYEGNYLNGKYDGYGKYFKKQLNNWGYIGNWKQGAPNGSGKEMYPSGDYFEGYFINGRANGIGKYYYKDGHLYEGEFRDGMFNGSGKWTHRDGSARVGQWRNNKEHGETRVFDSWNNLREIQRMVNGVRTN</sequence>
<dbReference type="SUPFAM" id="SSF82185">
    <property type="entry name" value="Histone H3 K4-specific methyltransferase SET7/9 N-terminal domain"/>
    <property type="match status" value="2"/>
</dbReference>
<organism evidence="2">
    <name type="scientific">marine metagenome</name>
    <dbReference type="NCBI Taxonomy" id="408172"/>
    <lineage>
        <taxon>unclassified sequences</taxon>
        <taxon>metagenomes</taxon>
        <taxon>ecological metagenomes</taxon>
    </lineage>
</organism>
<dbReference type="Gene3D" id="2.20.110.10">
    <property type="entry name" value="Histone H3 K4-specific methyltransferase SET7/9 N-terminal domain"/>
    <property type="match status" value="2"/>
</dbReference>
<dbReference type="EMBL" id="UINC01126797">
    <property type="protein sequence ID" value="SVD05510.1"/>
    <property type="molecule type" value="Genomic_DNA"/>
</dbReference>
<protein>
    <recommendedName>
        <fullName evidence="3">MORN repeat protein</fullName>
    </recommendedName>
</protein>
<dbReference type="PANTHER" id="PTHR43215">
    <property type="entry name" value="RADIAL SPOKE HEAD 1 HOMOLOG"/>
    <property type="match status" value="1"/>
</dbReference>
<dbReference type="InterPro" id="IPR003409">
    <property type="entry name" value="MORN"/>
</dbReference>
<dbReference type="PANTHER" id="PTHR43215:SF14">
    <property type="entry name" value="RADIAL SPOKE HEAD 1 HOMOLOG"/>
    <property type="match status" value="1"/>
</dbReference>
<gene>
    <name evidence="2" type="ORF">METZ01_LOCUS358364</name>
</gene>
<reference evidence="2" key="1">
    <citation type="submission" date="2018-05" db="EMBL/GenBank/DDBJ databases">
        <authorList>
            <person name="Lanie J.A."/>
            <person name="Ng W.-L."/>
            <person name="Kazmierczak K.M."/>
            <person name="Andrzejewski T.M."/>
            <person name="Davidsen T.M."/>
            <person name="Wayne K.J."/>
            <person name="Tettelin H."/>
            <person name="Glass J.I."/>
            <person name="Rusch D."/>
            <person name="Podicherti R."/>
            <person name="Tsui H.-C.T."/>
            <person name="Winkler M.E."/>
        </authorList>
    </citation>
    <scope>NUCLEOTIDE SEQUENCE</scope>
</reference>
<dbReference type="AlphaFoldDB" id="A0A382S6J2"/>
<dbReference type="SMART" id="SM00698">
    <property type="entry name" value="MORN"/>
    <property type="match status" value="4"/>
</dbReference>
<evidence type="ECO:0008006" key="3">
    <source>
        <dbReference type="Google" id="ProtNLM"/>
    </source>
</evidence>
<name>A0A382S6J2_9ZZZZ</name>
<proteinExistence type="predicted"/>
<evidence type="ECO:0000313" key="2">
    <source>
        <dbReference type="EMBL" id="SVD05510.1"/>
    </source>
</evidence>